<sequence length="158" mass="17030">MSCDYEEDLTAYVDGELPPARGARLRVHLDTCADCRATEALLRTTVARMAALPAFEPSPASRRAVMAELDALPAPWWARLKTWPRPAVLVPAAGLVAVLAVSLLLTRAGPGAPLALEDASVMELAANLELAEDYELLGLDDMDDLEVVANLHELEVTR</sequence>
<dbReference type="Proteomes" id="UP000217343">
    <property type="component" value="Chromosome"/>
</dbReference>
<reference evidence="3 4" key="1">
    <citation type="submission" date="2017-06" db="EMBL/GenBank/DDBJ databases">
        <title>Sequencing and comparative analysis of myxobacterial genomes.</title>
        <authorList>
            <person name="Rupp O."/>
            <person name="Goesmann A."/>
            <person name="Sogaard-Andersen L."/>
        </authorList>
    </citation>
    <scope>NUCLEOTIDE SEQUENCE [LARGE SCALE GENOMIC DNA]</scope>
    <source>
        <strain evidence="3 4">DSM 14697</strain>
    </source>
</reference>
<dbReference type="OrthoDB" id="5517770at2"/>
<protein>
    <submittedName>
        <fullName evidence="3">Membrane protein</fullName>
    </submittedName>
</protein>
<dbReference type="InterPro" id="IPR041916">
    <property type="entry name" value="Anti_sigma_zinc_sf"/>
</dbReference>
<dbReference type="InterPro" id="IPR027383">
    <property type="entry name" value="Znf_put"/>
</dbReference>
<evidence type="ECO:0000313" key="4">
    <source>
        <dbReference type="Proteomes" id="UP000217343"/>
    </source>
</evidence>
<organism evidence="3 4">
    <name type="scientific">Corallococcus macrosporus DSM 14697</name>
    <dbReference type="NCBI Taxonomy" id="1189310"/>
    <lineage>
        <taxon>Bacteria</taxon>
        <taxon>Pseudomonadati</taxon>
        <taxon>Myxococcota</taxon>
        <taxon>Myxococcia</taxon>
        <taxon>Myxococcales</taxon>
        <taxon>Cystobacterineae</taxon>
        <taxon>Myxococcaceae</taxon>
        <taxon>Corallococcus</taxon>
    </lineage>
</organism>
<keyword evidence="1" id="KW-0472">Membrane</keyword>
<keyword evidence="1" id="KW-1133">Transmembrane helix</keyword>
<dbReference type="EMBL" id="CP022203">
    <property type="protein sequence ID" value="ATB45797.1"/>
    <property type="molecule type" value="Genomic_DNA"/>
</dbReference>
<name>A0A250JQM4_9BACT</name>
<evidence type="ECO:0000259" key="2">
    <source>
        <dbReference type="Pfam" id="PF13490"/>
    </source>
</evidence>
<proteinExistence type="predicted"/>
<dbReference type="KEGG" id="mmas:MYMAC_001382"/>
<feature type="transmembrane region" description="Helical" evidence="1">
    <location>
        <begin position="87"/>
        <end position="106"/>
    </location>
</feature>
<feature type="domain" description="Putative zinc-finger" evidence="2">
    <location>
        <begin position="4"/>
        <end position="36"/>
    </location>
</feature>
<dbReference type="Pfam" id="PF13490">
    <property type="entry name" value="zf-HC2"/>
    <property type="match status" value="1"/>
</dbReference>
<keyword evidence="4" id="KW-1185">Reference proteome</keyword>
<dbReference type="RefSeq" id="WP_095957501.1">
    <property type="nucleotide sequence ID" value="NZ_CP022203.1"/>
</dbReference>
<dbReference type="AlphaFoldDB" id="A0A250JQM4"/>
<keyword evidence="1" id="KW-0812">Transmembrane</keyword>
<dbReference type="Gene3D" id="1.10.10.1320">
    <property type="entry name" value="Anti-sigma factor, zinc-finger domain"/>
    <property type="match status" value="1"/>
</dbReference>
<accession>A0A250JQM4</accession>
<gene>
    <name evidence="3" type="ORF">MYMAC_001382</name>
</gene>
<evidence type="ECO:0000313" key="3">
    <source>
        <dbReference type="EMBL" id="ATB45797.1"/>
    </source>
</evidence>
<evidence type="ECO:0000256" key="1">
    <source>
        <dbReference type="SAM" id="Phobius"/>
    </source>
</evidence>